<sequence length="121" mass="14074">MDNEKNSLHFLISQTQTLKNFKINTESTNQTLKFVSMVGNIRKCLIQISKIVSCTVEYYLVQQFDIGLGTHLRGQEQNLLLIILLDRASDKNNHHSNDRRQRILPFHLSIARRFVVILQPL</sequence>
<reference evidence="1" key="1">
    <citation type="submission" date="2021-06" db="EMBL/GenBank/DDBJ databases">
        <authorList>
            <person name="Kallberg Y."/>
            <person name="Tangrot J."/>
            <person name="Rosling A."/>
        </authorList>
    </citation>
    <scope>NUCLEOTIDE SEQUENCE</scope>
    <source>
        <strain evidence="1">UK204</strain>
    </source>
</reference>
<comment type="caution">
    <text evidence="1">The sequence shown here is derived from an EMBL/GenBank/DDBJ whole genome shotgun (WGS) entry which is preliminary data.</text>
</comment>
<evidence type="ECO:0000313" key="1">
    <source>
        <dbReference type="EMBL" id="CAG8682468.1"/>
    </source>
</evidence>
<gene>
    <name evidence="1" type="ORF">FCALED_LOCUS12574</name>
</gene>
<dbReference type="AlphaFoldDB" id="A0A9N9EJM1"/>
<dbReference type="Proteomes" id="UP000789570">
    <property type="component" value="Unassembled WGS sequence"/>
</dbReference>
<name>A0A9N9EJM1_9GLOM</name>
<evidence type="ECO:0000313" key="2">
    <source>
        <dbReference type="Proteomes" id="UP000789570"/>
    </source>
</evidence>
<accession>A0A9N9EJM1</accession>
<protein>
    <submittedName>
        <fullName evidence="1">10354_t:CDS:1</fullName>
    </submittedName>
</protein>
<keyword evidence="2" id="KW-1185">Reference proteome</keyword>
<organism evidence="1 2">
    <name type="scientific">Funneliformis caledonium</name>
    <dbReference type="NCBI Taxonomy" id="1117310"/>
    <lineage>
        <taxon>Eukaryota</taxon>
        <taxon>Fungi</taxon>
        <taxon>Fungi incertae sedis</taxon>
        <taxon>Mucoromycota</taxon>
        <taxon>Glomeromycotina</taxon>
        <taxon>Glomeromycetes</taxon>
        <taxon>Glomerales</taxon>
        <taxon>Glomeraceae</taxon>
        <taxon>Funneliformis</taxon>
    </lineage>
</organism>
<dbReference type="EMBL" id="CAJVPQ010006251">
    <property type="protein sequence ID" value="CAG8682468.1"/>
    <property type="molecule type" value="Genomic_DNA"/>
</dbReference>
<proteinExistence type="predicted"/>